<dbReference type="GO" id="GO:0030170">
    <property type="term" value="F:pyridoxal phosphate binding"/>
    <property type="evidence" value="ECO:0007669"/>
    <property type="project" value="InterPro"/>
</dbReference>
<dbReference type="PANTHER" id="PTHR43797">
    <property type="entry name" value="HOMOCYSTEINE/CYSTEINE SYNTHASE"/>
    <property type="match status" value="1"/>
</dbReference>
<dbReference type="EMBL" id="AP011540">
    <property type="protein sequence ID" value="BAI65349.1"/>
    <property type="molecule type" value="Genomic_DNA"/>
</dbReference>
<evidence type="ECO:0000313" key="7">
    <source>
        <dbReference type="EMBL" id="BAI65349.1"/>
    </source>
</evidence>
<dbReference type="InterPro" id="IPR015424">
    <property type="entry name" value="PyrdxlP-dep_Trfase"/>
</dbReference>
<dbReference type="Gene3D" id="3.90.1150.10">
    <property type="entry name" value="Aspartate Aminotransferase, domain 1"/>
    <property type="match status" value="1"/>
</dbReference>
<comment type="cofactor">
    <cofactor evidence="1 6">
        <name>pyridoxal 5'-phosphate</name>
        <dbReference type="ChEBI" id="CHEBI:597326"/>
    </cofactor>
</comment>
<dbReference type="GO" id="GO:0071269">
    <property type="term" value="P:L-homocysteine biosynthetic process"/>
    <property type="evidence" value="ECO:0007669"/>
    <property type="project" value="TreeGrafter"/>
</dbReference>
<dbReference type="NCBIfam" id="TIGR01326">
    <property type="entry name" value="OAH_OAS_sulfhy"/>
    <property type="match status" value="1"/>
</dbReference>
<dbReference type="InterPro" id="IPR054542">
    <property type="entry name" value="Cys_met_metab_PP"/>
</dbReference>
<dbReference type="InterPro" id="IPR000277">
    <property type="entry name" value="Cys/Met-Metab_PyrdxlP-dep_enz"/>
</dbReference>
<evidence type="ECO:0000256" key="5">
    <source>
        <dbReference type="PIRSR" id="PIRSR001434-2"/>
    </source>
</evidence>
<evidence type="ECO:0000256" key="4">
    <source>
        <dbReference type="ARBA" id="ARBA00022898"/>
    </source>
</evidence>
<keyword evidence="8" id="KW-1185">Reference proteome</keyword>
<dbReference type="GO" id="GO:0006535">
    <property type="term" value="P:cysteine biosynthetic process from serine"/>
    <property type="evidence" value="ECO:0007669"/>
    <property type="project" value="TreeGrafter"/>
</dbReference>
<reference evidence="8" key="1">
    <citation type="submission" date="2009-07" db="EMBL/GenBank/DDBJ databases">
        <title>Complete genome sequence of Rothia mucilaginosa DJ.</title>
        <authorList>
            <person name="Yamane K."/>
            <person name="Nambu T."/>
            <person name="Mashimo C."/>
            <person name="Sugimori C."/>
            <person name="Yamanaka T."/>
            <person name="Leung K."/>
            <person name="Fukushima H."/>
        </authorList>
    </citation>
    <scope>NUCLEOTIDE SEQUENCE [LARGE SCALE GENOMIC DNA]</scope>
    <source>
        <strain evidence="8">DY-18</strain>
    </source>
</reference>
<keyword evidence="3" id="KW-0808">Transferase</keyword>
<evidence type="ECO:0000256" key="1">
    <source>
        <dbReference type="ARBA" id="ARBA00001933"/>
    </source>
</evidence>
<protein>
    <submittedName>
        <fullName evidence="7">O-acetylhomoserine sulfhydrylase</fullName>
    </submittedName>
</protein>
<dbReference type="CDD" id="cd00614">
    <property type="entry name" value="CGS_like"/>
    <property type="match status" value="1"/>
</dbReference>
<dbReference type="Proteomes" id="UP000001883">
    <property type="component" value="Chromosome"/>
</dbReference>
<sequence>MTQARDRCDRIRYINRDRIIRRRFLYRSACGPLTIPLGEPSMSNNTTVPTPANPAGWKFETRQIHAGQAPDAATGARALPIYQTTSYVFDSAEQAANRFALAELGPIYTRMNNPTQEVIENRIASLEGGVGALLLASGQAAITYAILNIAGAGDHVVASPSIYGGTYNLLKYTLADLGIETTFVEDPDDLDAWRAAVRPNTKLFYGESVPNPRNDVLDIEPIAKIAHENGVPLILDNTVPTPYLLRPIEHGADVVVHSATKYLGGHGTSIGGVIVDSGNFDYGADPEKFPKFNQPAPGYHGLVYARDLGKDSAFGANLSYILKARVSLLRDTGAAISPTNAFNIGIGLETLSLRIERHIENATKVARWLEANPQVEKVIWAGVESSPWYERAQKYLPKGPGAVLGFTLKDATLEQTRDFVDALKLHSNVANIGDVRSLVIHPASTTHSQLSAEELEKIGVYPNFVRLAVGIENIDDILADLQLGFDTLS</sequence>
<feature type="modified residue" description="N6-(pyridoxal phosphate)lysine" evidence="5">
    <location>
        <position position="261"/>
    </location>
</feature>
<reference evidence="7 8" key="2">
    <citation type="journal article" date="2010" name="J Osaka Dent Univ">
        <title>Isolation and identification of Rothia mucilaginosa from persistent apical periodontitis lesions.</title>
        <authorList>
            <person name="Yamane K."/>
            <person name="Yoshida M."/>
            <person name="Fujihira T."/>
            <person name="Baba T."/>
            <person name="Tsuji N."/>
            <person name="Hayashi H."/>
            <person name="Sugimori C."/>
            <person name="Yamanaka T."/>
            <person name="Mashimo C."/>
            <person name="Nambu T."/>
            <person name="Kawai H."/>
            <person name="Fukushima H."/>
        </authorList>
    </citation>
    <scope>NUCLEOTIDE SEQUENCE [LARGE SCALE GENOMIC DNA]</scope>
    <source>
        <strain evidence="7 8">DY-18</strain>
    </source>
</reference>
<dbReference type="InterPro" id="IPR006235">
    <property type="entry name" value="OAc-hSer/O-AcSer_sulfhydrylase"/>
</dbReference>
<dbReference type="STRING" id="680646.RMDY18_15170"/>
<organism evidence="7 8">
    <name type="scientific">Rothia mucilaginosa (strain DY-18)</name>
    <name type="common">Stomatococcus mucilaginosus</name>
    <dbReference type="NCBI Taxonomy" id="680646"/>
    <lineage>
        <taxon>Bacteria</taxon>
        <taxon>Bacillati</taxon>
        <taxon>Actinomycetota</taxon>
        <taxon>Actinomycetes</taxon>
        <taxon>Micrococcales</taxon>
        <taxon>Micrococcaceae</taxon>
        <taxon>Rothia</taxon>
    </lineage>
</organism>
<dbReference type="GO" id="GO:0003961">
    <property type="term" value="F:O-acetylhomoserine aminocarboxypropyltransferase activity"/>
    <property type="evidence" value="ECO:0007669"/>
    <property type="project" value="TreeGrafter"/>
</dbReference>
<dbReference type="SUPFAM" id="SSF53383">
    <property type="entry name" value="PLP-dependent transferases"/>
    <property type="match status" value="1"/>
</dbReference>
<dbReference type="PANTHER" id="PTHR43797:SF2">
    <property type="entry name" value="HOMOCYSTEINE_CYSTEINE SYNTHASE"/>
    <property type="match status" value="1"/>
</dbReference>
<dbReference type="InterPro" id="IPR015421">
    <property type="entry name" value="PyrdxlP-dep_Trfase_major"/>
</dbReference>
<reference evidence="7 8" key="3">
    <citation type="journal article" date="2010" name="Sequencing">
        <title>Complete Genome Sequence of Rothia mucilaginosa DY-18: A Clinical Isolate with Dense Meshwork-Like Structures from a Persistent Apical Periodontitis Lesion.</title>
        <authorList>
            <person name="Yamane K."/>
            <person name="Nambu T."/>
            <person name="Yamanaka T."/>
            <person name="Mashimo C."/>
            <person name="Sugimori C."/>
            <person name="Leung K.-P."/>
            <person name="Fukushima H."/>
        </authorList>
    </citation>
    <scope>NUCLEOTIDE SEQUENCE [LARGE SCALE GENOMIC DNA]</scope>
    <source>
        <strain evidence="7 8">DY-18</strain>
    </source>
</reference>
<proteinExistence type="inferred from homology"/>
<dbReference type="GO" id="GO:0019346">
    <property type="term" value="P:transsulfuration"/>
    <property type="evidence" value="ECO:0007669"/>
    <property type="project" value="InterPro"/>
</dbReference>
<evidence type="ECO:0000256" key="3">
    <source>
        <dbReference type="ARBA" id="ARBA00022679"/>
    </source>
</evidence>
<dbReference type="KEGG" id="rmu:RMDY18_15170"/>
<name>D2NNY1_ROTMD</name>
<dbReference type="PROSITE" id="PS00868">
    <property type="entry name" value="CYS_MET_METAB_PP"/>
    <property type="match status" value="1"/>
</dbReference>
<dbReference type="HOGENOM" id="CLU_018986_4_0_11"/>
<dbReference type="FunFam" id="3.40.640.10:FF:000035">
    <property type="entry name" value="O-succinylhomoserine sulfhydrylase"/>
    <property type="match status" value="1"/>
</dbReference>
<dbReference type="PIRSF" id="PIRSF001434">
    <property type="entry name" value="CGS"/>
    <property type="match status" value="1"/>
</dbReference>
<dbReference type="Pfam" id="PF01053">
    <property type="entry name" value="Cys_Met_Meta_PP"/>
    <property type="match status" value="1"/>
</dbReference>
<dbReference type="AlphaFoldDB" id="D2NNY1"/>
<dbReference type="GO" id="GO:0004124">
    <property type="term" value="F:cysteine synthase activity"/>
    <property type="evidence" value="ECO:0007669"/>
    <property type="project" value="TreeGrafter"/>
</dbReference>
<dbReference type="eggNOG" id="COG2873">
    <property type="taxonomic scope" value="Bacteria"/>
</dbReference>
<evidence type="ECO:0000256" key="2">
    <source>
        <dbReference type="ARBA" id="ARBA00009077"/>
    </source>
</evidence>
<evidence type="ECO:0000256" key="6">
    <source>
        <dbReference type="RuleBase" id="RU362118"/>
    </source>
</evidence>
<evidence type="ECO:0000313" key="8">
    <source>
        <dbReference type="Proteomes" id="UP000001883"/>
    </source>
</evidence>
<dbReference type="GO" id="GO:0005737">
    <property type="term" value="C:cytoplasm"/>
    <property type="evidence" value="ECO:0007669"/>
    <property type="project" value="TreeGrafter"/>
</dbReference>
<keyword evidence="4 5" id="KW-0663">Pyridoxal phosphate</keyword>
<dbReference type="InterPro" id="IPR015422">
    <property type="entry name" value="PyrdxlP-dep_Trfase_small"/>
</dbReference>
<dbReference type="NCBIfam" id="NF005872">
    <property type="entry name" value="PRK07812.1"/>
    <property type="match status" value="1"/>
</dbReference>
<dbReference type="Gene3D" id="3.40.640.10">
    <property type="entry name" value="Type I PLP-dependent aspartate aminotransferase-like (Major domain)"/>
    <property type="match status" value="1"/>
</dbReference>
<accession>D2NNY1</accession>
<gene>
    <name evidence="7" type="ordered locus">RMDY18_15170</name>
</gene>
<comment type="similarity">
    <text evidence="2 6">Belongs to the trans-sulfuration enzymes family.</text>
</comment>